<dbReference type="Gene3D" id="1.10.10.1320">
    <property type="entry name" value="Anti-sigma factor, zinc-finger domain"/>
    <property type="match status" value="1"/>
</dbReference>
<feature type="domain" description="Putative zinc-finger" evidence="2">
    <location>
        <begin position="5"/>
        <end position="38"/>
    </location>
</feature>
<dbReference type="AlphaFoldDB" id="A0A5N7MNK6"/>
<reference evidence="3 4" key="1">
    <citation type="journal article" date="2019" name="Syst. Appl. Microbiol.">
        <title>Microvirga tunisiensis sp. nov., a root nodule symbiotic bacterium isolated from Lupinus micranthus and L. luteus grown in Northern Tunisia.</title>
        <authorList>
            <person name="Msaddak A."/>
            <person name="Rejili M."/>
            <person name="Duran D."/>
            <person name="Mars M."/>
            <person name="Palacios J.M."/>
            <person name="Ruiz-Argueso T."/>
            <person name="Rey L."/>
            <person name="Imperial J."/>
        </authorList>
    </citation>
    <scope>NUCLEOTIDE SEQUENCE [LARGE SCALE GENOMIC DNA]</scope>
    <source>
        <strain evidence="3 4">Lmie10</strain>
    </source>
</reference>
<dbReference type="InterPro" id="IPR041916">
    <property type="entry name" value="Anti_sigma_zinc_sf"/>
</dbReference>
<dbReference type="InterPro" id="IPR027383">
    <property type="entry name" value="Znf_put"/>
</dbReference>
<dbReference type="EMBL" id="VOSK01000155">
    <property type="protein sequence ID" value="MPR28565.1"/>
    <property type="molecule type" value="Genomic_DNA"/>
</dbReference>
<protein>
    <submittedName>
        <fullName evidence="3">Anti-sigma factor</fullName>
    </submittedName>
</protein>
<evidence type="ECO:0000259" key="2">
    <source>
        <dbReference type="Pfam" id="PF13490"/>
    </source>
</evidence>
<sequence length="261" mass="29163">MTRPCADMKVLMHGHLDGELDAANSFEVEDHLRTCSACGGEYRRLQVLRATLRDDGLRYRAPDTLRVRILGAIEPAPTARPALATVRWWQRLWRDRRLGLPAAAFAAGLAMVLILPRQSLDLEQELVSEHVRSLMAGHITDVTTSDQHTVKPWFDGRLDFAPPVIDLASEGFALTGGRLDYIAGRAVAALVYKRREHLINLFVWPAEKAGVGADLVQSSVNNGYNTLHWSGSGMTFWAISDLNPAELQEFMRRFQDHLAPQ</sequence>
<evidence type="ECO:0000313" key="4">
    <source>
        <dbReference type="Proteomes" id="UP000403266"/>
    </source>
</evidence>
<gene>
    <name evidence="3" type="ORF">FS320_26320</name>
</gene>
<evidence type="ECO:0000256" key="1">
    <source>
        <dbReference type="SAM" id="Phobius"/>
    </source>
</evidence>
<accession>A0A5N7MNK6</accession>
<dbReference type="OrthoDB" id="7549755at2"/>
<dbReference type="Pfam" id="PF13490">
    <property type="entry name" value="zf-HC2"/>
    <property type="match status" value="1"/>
</dbReference>
<proteinExistence type="predicted"/>
<dbReference type="RefSeq" id="WP_152714931.1">
    <property type="nucleotide sequence ID" value="NZ_VOSJ01000157.1"/>
</dbReference>
<comment type="caution">
    <text evidence="3">The sequence shown here is derived from an EMBL/GenBank/DDBJ whole genome shotgun (WGS) entry which is preliminary data.</text>
</comment>
<evidence type="ECO:0000313" key="3">
    <source>
        <dbReference type="EMBL" id="MPR28565.1"/>
    </source>
</evidence>
<keyword evidence="1" id="KW-0472">Membrane</keyword>
<dbReference type="Proteomes" id="UP000403266">
    <property type="component" value="Unassembled WGS sequence"/>
</dbReference>
<keyword evidence="1" id="KW-1133">Transmembrane helix</keyword>
<name>A0A5N7MNK6_9HYPH</name>
<keyword evidence="1" id="KW-0812">Transmembrane</keyword>
<organism evidence="3 4">
    <name type="scientific">Microvirga tunisiensis</name>
    <dbReference type="NCBI Taxonomy" id="2108360"/>
    <lineage>
        <taxon>Bacteria</taxon>
        <taxon>Pseudomonadati</taxon>
        <taxon>Pseudomonadota</taxon>
        <taxon>Alphaproteobacteria</taxon>
        <taxon>Hyphomicrobiales</taxon>
        <taxon>Methylobacteriaceae</taxon>
        <taxon>Microvirga</taxon>
    </lineage>
</organism>
<feature type="transmembrane region" description="Helical" evidence="1">
    <location>
        <begin position="98"/>
        <end position="116"/>
    </location>
</feature>
<keyword evidence="4" id="KW-1185">Reference proteome</keyword>